<sequence>MSNADHAGLARSIRRHLLVSGLASLFLVAGIGGWAAATSLAGAVVAGGHFVVDSYVKKVQHPTGGVVGEILVRNGQRVTAGDIVMRLDATQTRSNLAIVTKRLDEFAVRRARLEAERDEAPAISFPAALVMRAGDSEIAQLLAGERRLFELRREARLGQKAQLRERILQYEKEIRGLVSQEGAKVRSIALIERELTGVRELWEKGLVPIQRMMALEREGTNLDGERGRLAAAQAQSGGKIAETQLQIIQIDQDLRSEVANSLREIEAQTAEYVERKVAAEDQLKRIDLLAPQSGLVHELAVHTVGGVVSPADTIMLIVPDSDKLALEAQIQPQDIDQIRPGQRAVLRMSAFNQRTTPELNGEVSRIAADLTQDQKSGLSYYVVRIAVPPQELARLGKLALVPGMPAEAFVQTGERTVISYLVKPLRDQISRAFREE</sequence>
<reference evidence="12 13" key="1">
    <citation type="submission" date="2014-03" db="EMBL/GenBank/DDBJ databases">
        <title>Bradyrhizobium valentinum sp. nov., isolated from effective nodules of Lupinus mariae-josephae, a lupine endemic of basic-lime soils in Eastern Spain.</title>
        <authorList>
            <person name="Duran D."/>
            <person name="Rey L."/>
            <person name="Navarro A."/>
            <person name="Busquets A."/>
            <person name="Imperial J."/>
            <person name="Ruiz-Argueso T."/>
        </authorList>
    </citation>
    <scope>NUCLEOTIDE SEQUENCE [LARGE SCALE GENOMIC DNA]</scope>
    <source>
        <strain evidence="12 13">PAC68</strain>
    </source>
</reference>
<dbReference type="InterPro" id="IPR050739">
    <property type="entry name" value="MFP"/>
</dbReference>
<comment type="subcellular location">
    <subcellularLocation>
        <location evidence="1 9">Cell inner membrane</location>
        <topology evidence="1 9">Single-pass membrane protein</topology>
    </subcellularLocation>
</comment>
<dbReference type="AlphaFoldDB" id="A0A0R3L493"/>
<dbReference type="PANTHER" id="PTHR30386:SF17">
    <property type="entry name" value="ALKALINE PROTEASE SECRETION PROTEIN APRE"/>
    <property type="match status" value="1"/>
</dbReference>
<dbReference type="NCBIfam" id="TIGR01843">
    <property type="entry name" value="type_I_hlyD"/>
    <property type="match status" value="1"/>
</dbReference>
<evidence type="ECO:0000256" key="6">
    <source>
        <dbReference type="ARBA" id="ARBA00022692"/>
    </source>
</evidence>
<evidence type="ECO:0000259" key="10">
    <source>
        <dbReference type="Pfam" id="PF25994"/>
    </source>
</evidence>
<dbReference type="InterPro" id="IPR058781">
    <property type="entry name" value="HH_AprE-like"/>
</dbReference>
<keyword evidence="6" id="KW-0812">Transmembrane</keyword>
<feature type="domain" description="AprE-like long alpha-helical hairpin" evidence="10">
    <location>
        <begin position="93"/>
        <end position="282"/>
    </location>
</feature>
<evidence type="ECO:0000256" key="2">
    <source>
        <dbReference type="ARBA" id="ARBA00009477"/>
    </source>
</evidence>
<dbReference type="GO" id="GO:0005886">
    <property type="term" value="C:plasma membrane"/>
    <property type="evidence" value="ECO:0007669"/>
    <property type="project" value="UniProtKB-SubCell"/>
</dbReference>
<evidence type="ECO:0000256" key="7">
    <source>
        <dbReference type="ARBA" id="ARBA00022989"/>
    </source>
</evidence>
<dbReference type="InterPro" id="IPR010129">
    <property type="entry name" value="T1SS_HlyD"/>
</dbReference>
<dbReference type="Pfam" id="PF25994">
    <property type="entry name" value="HH_AprE"/>
    <property type="match status" value="1"/>
</dbReference>
<proteinExistence type="inferred from homology"/>
<evidence type="ECO:0000313" key="13">
    <source>
        <dbReference type="Proteomes" id="UP000050863"/>
    </source>
</evidence>
<keyword evidence="5 9" id="KW-0997">Cell inner membrane</keyword>
<comment type="caution">
    <text evidence="12">The sequence shown here is derived from an EMBL/GenBank/DDBJ whole genome shotgun (WGS) entry which is preliminary data.</text>
</comment>
<evidence type="ECO:0000256" key="3">
    <source>
        <dbReference type="ARBA" id="ARBA00022448"/>
    </source>
</evidence>
<evidence type="ECO:0000313" key="12">
    <source>
        <dbReference type="EMBL" id="KRR02796.1"/>
    </source>
</evidence>
<dbReference type="RefSeq" id="WP_057837923.1">
    <property type="nucleotide sequence ID" value="NZ_LLXZ01000152.1"/>
</dbReference>
<dbReference type="PANTHER" id="PTHR30386">
    <property type="entry name" value="MEMBRANE FUSION SUBUNIT OF EMRAB-TOLC MULTIDRUG EFFLUX PUMP"/>
    <property type="match status" value="1"/>
</dbReference>
<evidence type="ECO:0000256" key="1">
    <source>
        <dbReference type="ARBA" id="ARBA00004377"/>
    </source>
</evidence>
<keyword evidence="7" id="KW-1133">Transmembrane helix</keyword>
<evidence type="ECO:0000259" key="11">
    <source>
        <dbReference type="Pfam" id="PF26002"/>
    </source>
</evidence>
<evidence type="ECO:0000256" key="8">
    <source>
        <dbReference type="ARBA" id="ARBA00023136"/>
    </source>
</evidence>
<organism evidence="12 13">
    <name type="scientific">Bradyrhizobium jicamae</name>
    <dbReference type="NCBI Taxonomy" id="280332"/>
    <lineage>
        <taxon>Bacteria</taxon>
        <taxon>Pseudomonadati</taxon>
        <taxon>Pseudomonadota</taxon>
        <taxon>Alphaproteobacteria</taxon>
        <taxon>Hyphomicrobiales</taxon>
        <taxon>Nitrobacteraceae</taxon>
        <taxon>Bradyrhizobium</taxon>
    </lineage>
</organism>
<dbReference type="Gene3D" id="2.40.30.170">
    <property type="match status" value="1"/>
</dbReference>
<keyword evidence="3 9" id="KW-0813">Transport</keyword>
<dbReference type="GO" id="GO:0015031">
    <property type="term" value="P:protein transport"/>
    <property type="evidence" value="ECO:0007669"/>
    <property type="project" value="InterPro"/>
</dbReference>
<dbReference type="InterPro" id="IPR058982">
    <property type="entry name" value="Beta-barrel_AprE"/>
</dbReference>
<dbReference type="Pfam" id="PF26002">
    <property type="entry name" value="Beta-barrel_AprE"/>
    <property type="match status" value="1"/>
</dbReference>
<name>A0A0R3L493_9BRAD</name>
<dbReference type="OrthoDB" id="9810980at2"/>
<evidence type="ECO:0000256" key="5">
    <source>
        <dbReference type="ARBA" id="ARBA00022519"/>
    </source>
</evidence>
<dbReference type="PRINTS" id="PR01490">
    <property type="entry name" value="RTXTOXIND"/>
</dbReference>
<dbReference type="Proteomes" id="UP000050863">
    <property type="component" value="Unassembled WGS sequence"/>
</dbReference>
<protein>
    <recommendedName>
        <fullName evidence="9">Membrane fusion protein (MFP) family protein</fullName>
    </recommendedName>
</protein>
<dbReference type="EMBL" id="LLXZ01000152">
    <property type="protein sequence ID" value="KRR02796.1"/>
    <property type="molecule type" value="Genomic_DNA"/>
</dbReference>
<keyword evidence="4 9" id="KW-1003">Cell membrane</keyword>
<comment type="similarity">
    <text evidence="2 9">Belongs to the membrane fusion protein (MFP) (TC 8.A.1) family.</text>
</comment>
<dbReference type="Gene3D" id="2.40.50.100">
    <property type="match status" value="1"/>
</dbReference>
<keyword evidence="13" id="KW-1185">Reference proteome</keyword>
<keyword evidence="8" id="KW-0472">Membrane</keyword>
<gene>
    <name evidence="12" type="ORF">CQ12_06905</name>
</gene>
<accession>A0A0R3L493</accession>
<evidence type="ECO:0000256" key="9">
    <source>
        <dbReference type="RuleBase" id="RU365093"/>
    </source>
</evidence>
<evidence type="ECO:0000256" key="4">
    <source>
        <dbReference type="ARBA" id="ARBA00022475"/>
    </source>
</evidence>
<feature type="domain" description="AprE-like beta-barrel" evidence="11">
    <location>
        <begin position="324"/>
        <end position="413"/>
    </location>
</feature>
<dbReference type="STRING" id="280332.CQ12_06905"/>